<accession>A0A4R9M2R5</accession>
<proteinExistence type="predicted"/>
<dbReference type="EMBL" id="RQHW01000013">
    <property type="protein sequence ID" value="TGN20412.1"/>
    <property type="molecule type" value="Genomic_DNA"/>
</dbReference>
<reference evidence="2" key="1">
    <citation type="journal article" date="2019" name="PLoS Negl. Trop. Dis.">
        <title>Revisiting the worldwide diversity of Leptospira species in the environment.</title>
        <authorList>
            <person name="Vincent A.T."/>
            <person name="Schiettekatte O."/>
            <person name="Bourhy P."/>
            <person name="Veyrier F.J."/>
            <person name="Picardeau M."/>
        </authorList>
    </citation>
    <scope>NUCLEOTIDE SEQUENCE [LARGE SCALE GENOMIC DNA]</scope>
    <source>
        <strain evidence="2">201300427</strain>
    </source>
</reference>
<protein>
    <recommendedName>
        <fullName evidence="1">DUF8198 domain-containing protein</fullName>
    </recommendedName>
</protein>
<sequence length="217" mass="25722">MKDKLSKELYAAREEIVRVQVERFHEYYSHYFVQKETIEMAKFFFETVYNLEGKEEWESLALTTYAKVKHMMKEGTRESVERLIELNTITDDLDIRLGQLILDKGWKPGTKLSQAEYAQYFKELGLADVRKKQLEVVLFNLKKFYDLAHRPINSYIIKPAAVMSRMLGVYPLFKKVEQGYYATLPVSQELFGSFFSEVEKREWEFLHSSFPELKDSH</sequence>
<dbReference type="Proteomes" id="UP000298058">
    <property type="component" value="Unassembled WGS sequence"/>
</dbReference>
<dbReference type="Pfam" id="PF26621">
    <property type="entry name" value="DUF8198"/>
    <property type="match status" value="1"/>
</dbReference>
<dbReference type="RefSeq" id="WP_135759276.1">
    <property type="nucleotide sequence ID" value="NZ_RQHW01000013.1"/>
</dbReference>
<organism evidence="2 3">
    <name type="scientific">Leptospira idonii</name>
    <dbReference type="NCBI Taxonomy" id="1193500"/>
    <lineage>
        <taxon>Bacteria</taxon>
        <taxon>Pseudomonadati</taxon>
        <taxon>Spirochaetota</taxon>
        <taxon>Spirochaetia</taxon>
        <taxon>Leptospirales</taxon>
        <taxon>Leptospiraceae</taxon>
        <taxon>Leptospira</taxon>
    </lineage>
</organism>
<name>A0A4R9M2R5_9LEPT</name>
<comment type="caution">
    <text evidence="2">The sequence shown here is derived from an EMBL/GenBank/DDBJ whole genome shotgun (WGS) entry which is preliminary data.</text>
</comment>
<dbReference type="OrthoDB" id="341324at2"/>
<keyword evidence="3" id="KW-1185">Reference proteome</keyword>
<dbReference type="InterPro" id="IPR058063">
    <property type="entry name" value="FFLEE_fam"/>
</dbReference>
<evidence type="ECO:0000259" key="1">
    <source>
        <dbReference type="Pfam" id="PF26621"/>
    </source>
</evidence>
<dbReference type="InterPro" id="IPR058511">
    <property type="entry name" value="DUF8198"/>
</dbReference>
<evidence type="ECO:0000313" key="2">
    <source>
        <dbReference type="EMBL" id="TGN20412.1"/>
    </source>
</evidence>
<gene>
    <name evidence="2" type="ORF">EHS15_04160</name>
</gene>
<dbReference type="NCBIfam" id="NF047641">
    <property type="entry name" value="FFLEE_fam"/>
    <property type="match status" value="1"/>
</dbReference>
<feature type="domain" description="DUF8198" evidence="1">
    <location>
        <begin position="7"/>
        <end position="207"/>
    </location>
</feature>
<evidence type="ECO:0000313" key="3">
    <source>
        <dbReference type="Proteomes" id="UP000298058"/>
    </source>
</evidence>
<dbReference type="AlphaFoldDB" id="A0A4R9M2R5"/>